<evidence type="ECO:0000259" key="2">
    <source>
        <dbReference type="PROSITE" id="PS50033"/>
    </source>
</evidence>
<feature type="compositionally biased region" description="Polar residues" evidence="1">
    <location>
        <begin position="47"/>
        <end position="57"/>
    </location>
</feature>
<dbReference type="Pfam" id="PF00789">
    <property type="entry name" value="UBX"/>
    <property type="match status" value="1"/>
</dbReference>
<dbReference type="KEGG" id="nss:113423983"/>
<dbReference type="AlphaFoldDB" id="A0A6J1VDN5"/>
<feature type="domain" description="UBX" evidence="2">
    <location>
        <begin position="220"/>
        <end position="290"/>
    </location>
</feature>
<evidence type="ECO:0000256" key="1">
    <source>
        <dbReference type="SAM" id="MobiDB-lite"/>
    </source>
</evidence>
<organism evidence="3 4">
    <name type="scientific">Notechis scutatus</name>
    <name type="common">mainland tiger snake</name>
    <dbReference type="NCBI Taxonomy" id="8663"/>
    <lineage>
        <taxon>Eukaryota</taxon>
        <taxon>Metazoa</taxon>
        <taxon>Chordata</taxon>
        <taxon>Craniata</taxon>
        <taxon>Vertebrata</taxon>
        <taxon>Euteleostomi</taxon>
        <taxon>Lepidosauria</taxon>
        <taxon>Squamata</taxon>
        <taxon>Bifurcata</taxon>
        <taxon>Unidentata</taxon>
        <taxon>Episquamata</taxon>
        <taxon>Toxicofera</taxon>
        <taxon>Serpentes</taxon>
        <taxon>Colubroidea</taxon>
        <taxon>Elapidae</taxon>
        <taxon>Hydrophiinae</taxon>
        <taxon>Notechis</taxon>
    </lineage>
</organism>
<protein>
    <submittedName>
        <fullName evidence="4">UBX domain-containing protein 10</fullName>
    </submittedName>
</protein>
<proteinExistence type="predicted"/>
<dbReference type="CTD" id="127733"/>
<dbReference type="SMART" id="SM00166">
    <property type="entry name" value="UBX"/>
    <property type="match status" value="1"/>
</dbReference>
<feature type="region of interest" description="Disordered" evidence="1">
    <location>
        <begin position="29"/>
        <end position="85"/>
    </location>
</feature>
<feature type="compositionally biased region" description="Basic residues" evidence="1">
    <location>
        <begin position="37"/>
        <end position="46"/>
    </location>
</feature>
<dbReference type="PROSITE" id="PS50033">
    <property type="entry name" value="UBX"/>
    <property type="match status" value="1"/>
</dbReference>
<dbReference type="InterPro" id="IPR029071">
    <property type="entry name" value="Ubiquitin-like_domsf"/>
</dbReference>
<dbReference type="Gene3D" id="3.10.20.90">
    <property type="entry name" value="Phosphatidylinositol 3-kinase Catalytic Subunit, Chain A, domain 1"/>
    <property type="match status" value="1"/>
</dbReference>
<sequence>MAAASPLTISPSERKVPFGIAKSPGWPPLPSVAMHVTRPKSAKGRTRSSLSYSQSLGAYSYQVPSSPQPVAPPGEEAVSGRRAASTQPIQAFPAEVPDLLQQVPTRASSSLNKYRVLPSISRKEQRTGAAEVMFEQVGQLPAGAQVTAAAEEEQEPQDPSLPKGPTSFLLEHEGGGGEYPQAPFAPLERPQMNKKREGGSPTTTLTLNLEEPCEEPRLLLAIRSPSGERFERYFRPTDNLEMVVAVAEQKNAATYQHCRIGTVEVPRRTFSDLSRSLQDCAIHHKSVLRILLDKQQGEL</sequence>
<evidence type="ECO:0000313" key="4">
    <source>
        <dbReference type="RefSeq" id="XP_026541377.1"/>
    </source>
</evidence>
<dbReference type="Proteomes" id="UP000504612">
    <property type="component" value="Unplaced"/>
</dbReference>
<dbReference type="GeneID" id="113423983"/>
<evidence type="ECO:0000313" key="3">
    <source>
        <dbReference type="Proteomes" id="UP000504612"/>
    </source>
</evidence>
<dbReference type="RefSeq" id="XP_026541377.1">
    <property type="nucleotide sequence ID" value="XM_026685592.1"/>
</dbReference>
<dbReference type="CDD" id="cd17076">
    <property type="entry name" value="UBX_UBXN10"/>
    <property type="match status" value="1"/>
</dbReference>
<keyword evidence="3" id="KW-1185">Reference proteome</keyword>
<dbReference type="SUPFAM" id="SSF54236">
    <property type="entry name" value="Ubiquitin-like"/>
    <property type="match status" value="1"/>
</dbReference>
<accession>A0A6J1VDN5</accession>
<name>A0A6J1VDN5_9SAUR</name>
<feature type="region of interest" description="Disordered" evidence="1">
    <location>
        <begin position="143"/>
        <end position="206"/>
    </location>
</feature>
<reference evidence="4" key="1">
    <citation type="submission" date="2025-08" db="UniProtKB">
        <authorList>
            <consortium name="RefSeq"/>
        </authorList>
    </citation>
    <scope>IDENTIFICATION</scope>
</reference>
<dbReference type="InterPro" id="IPR001012">
    <property type="entry name" value="UBX_dom"/>
</dbReference>
<gene>
    <name evidence="4" type="primary">UBXN10</name>
</gene>